<sequence>MFKYATSTKMEVLNLSLGSPNYSALLFVKLKILLIRIISQEYVAYNLVELIHFKLFWKGTYHFRLMDIGDIPNTESAVVLPK</sequence>
<dbReference type="Proteomes" id="UP001202328">
    <property type="component" value="Unassembled WGS sequence"/>
</dbReference>
<dbReference type="AlphaFoldDB" id="A0AAD4SKH5"/>
<dbReference type="EMBL" id="JAJJMB010010087">
    <property type="protein sequence ID" value="KAI3910932.1"/>
    <property type="molecule type" value="Genomic_DNA"/>
</dbReference>
<evidence type="ECO:0000313" key="1">
    <source>
        <dbReference type="EMBL" id="KAI3910932.1"/>
    </source>
</evidence>
<accession>A0AAD4SKH5</accession>
<evidence type="ECO:0000313" key="2">
    <source>
        <dbReference type="Proteomes" id="UP001202328"/>
    </source>
</evidence>
<organism evidence="1 2">
    <name type="scientific">Papaver atlanticum</name>
    <dbReference type="NCBI Taxonomy" id="357466"/>
    <lineage>
        <taxon>Eukaryota</taxon>
        <taxon>Viridiplantae</taxon>
        <taxon>Streptophyta</taxon>
        <taxon>Embryophyta</taxon>
        <taxon>Tracheophyta</taxon>
        <taxon>Spermatophyta</taxon>
        <taxon>Magnoliopsida</taxon>
        <taxon>Ranunculales</taxon>
        <taxon>Papaveraceae</taxon>
        <taxon>Papaveroideae</taxon>
        <taxon>Papaver</taxon>
    </lineage>
</organism>
<name>A0AAD4SKH5_9MAGN</name>
<proteinExistence type="predicted"/>
<gene>
    <name evidence="1" type="ORF">MKW98_022619</name>
</gene>
<protein>
    <submittedName>
        <fullName evidence="1">Uncharacterized protein</fullName>
    </submittedName>
</protein>
<keyword evidence="2" id="KW-1185">Reference proteome</keyword>
<comment type="caution">
    <text evidence="1">The sequence shown here is derived from an EMBL/GenBank/DDBJ whole genome shotgun (WGS) entry which is preliminary data.</text>
</comment>
<reference evidence="1" key="1">
    <citation type="submission" date="2022-04" db="EMBL/GenBank/DDBJ databases">
        <title>A functionally conserved STORR gene fusion in Papaver species that diverged 16.8 million years ago.</title>
        <authorList>
            <person name="Catania T."/>
        </authorList>
    </citation>
    <scope>NUCLEOTIDE SEQUENCE</scope>
    <source>
        <strain evidence="1">S-188037</strain>
    </source>
</reference>